<evidence type="ECO:0000256" key="5">
    <source>
        <dbReference type="ARBA" id="ARBA00022827"/>
    </source>
</evidence>
<keyword evidence="8" id="KW-1015">Disulfide bond</keyword>
<evidence type="ECO:0000256" key="4">
    <source>
        <dbReference type="ARBA" id="ARBA00022729"/>
    </source>
</evidence>
<evidence type="ECO:0000313" key="12">
    <source>
        <dbReference type="EMBL" id="MDC0680986.1"/>
    </source>
</evidence>
<feature type="region of interest" description="Disordered" evidence="10">
    <location>
        <begin position="625"/>
        <end position="680"/>
    </location>
</feature>
<comment type="similarity">
    <text evidence="2">Belongs to the class-I pyridine nucleotide-disulfide oxidoreductase family.</text>
</comment>
<feature type="compositionally biased region" description="Acidic residues" evidence="10">
    <location>
        <begin position="450"/>
        <end position="467"/>
    </location>
</feature>
<accession>A0ABT5C3J5</accession>
<evidence type="ECO:0000256" key="8">
    <source>
        <dbReference type="ARBA" id="ARBA00023157"/>
    </source>
</evidence>
<feature type="compositionally biased region" description="Acidic residues" evidence="10">
    <location>
        <begin position="328"/>
        <end position="352"/>
    </location>
</feature>
<feature type="compositionally biased region" description="Gly residues" evidence="10">
    <location>
        <begin position="625"/>
        <end position="663"/>
    </location>
</feature>
<dbReference type="InterPro" id="IPR003367">
    <property type="entry name" value="Thrombospondin_3-like_rpt"/>
</dbReference>
<evidence type="ECO:0000256" key="7">
    <source>
        <dbReference type="ARBA" id="ARBA00023002"/>
    </source>
</evidence>
<reference evidence="12 13" key="1">
    <citation type="submission" date="2023-01" db="EMBL/GenBank/DDBJ databases">
        <title>Minimal conservation of predation-associated metabolite biosynthetic gene clusters underscores biosynthetic potential of Myxococcota including descriptions for ten novel species: Archangium lansinium sp. nov., Myxococcus landrumus sp. nov., Nannocystis bai.</title>
        <authorList>
            <person name="Ahearne A."/>
            <person name="Stevens C."/>
            <person name="Dowd S."/>
        </authorList>
    </citation>
    <scope>NUCLEOTIDE SEQUENCE [LARGE SCALE GENOMIC DNA]</scope>
    <source>
        <strain evidence="12 13">WIWO2</strain>
    </source>
</reference>
<feature type="compositionally biased region" description="Acidic residues" evidence="10">
    <location>
        <begin position="370"/>
        <end position="392"/>
    </location>
</feature>
<feature type="chain" id="PRO_5046000277" evidence="11">
    <location>
        <begin position="26"/>
        <end position="711"/>
    </location>
</feature>
<feature type="region of interest" description="Disordered" evidence="10">
    <location>
        <begin position="262"/>
        <end position="516"/>
    </location>
</feature>
<feature type="compositionally biased region" description="Acidic residues" evidence="10">
    <location>
        <begin position="264"/>
        <end position="274"/>
    </location>
</feature>
<dbReference type="InterPro" id="IPR028974">
    <property type="entry name" value="TSP_type-3_rpt"/>
</dbReference>
<gene>
    <name evidence="12" type="ORF">POL72_24825</name>
</gene>
<feature type="compositionally biased region" description="Acidic residues" evidence="10">
    <location>
        <begin position="421"/>
        <end position="430"/>
    </location>
</feature>
<organism evidence="12 13">
    <name type="scientific">Sorangium atrum</name>
    <dbReference type="NCBI Taxonomy" id="2995308"/>
    <lineage>
        <taxon>Bacteria</taxon>
        <taxon>Pseudomonadati</taxon>
        <taxon>Myxococcota</taxon>
        <taxon>Polyangia</taxon>
        <taxon>Polyangiales</taxon>
        <taxon>Polyangiaceae</taxon>
        <taxon>Sorangium</taxon>
    </lineage>
</organism>
<feature type="signal peptide" evidence="11">
    <location>
        <begin position="1"/>
        <end position="25"/>
    </location>
</feature>
<comment type="caution">
    <text evidence="12">The sequence shown here is derived from an EMBL/GenBank/DDBJ whole genome shotgun (WGS) entry which is preliminary data.</text>
</comment>
<sequence>MKRTVMATALGVTLALAAAPRSAAAQCSAAGPLQDLIDGLSFRWDVGTDGVIGDGTNDAFDTGMMLRVDGSTFPSSTRAEEMDGRQLVHGPALMGELEVTRKIYVPTDEGWARFLEILHNPTAGERVTVVRIETNVGSDNGTTITQSYTGDLEFTPADRWLATDDTVDMAGDPSLHFNFFGPSAAIVPGSVGMTTFDCAATQGPAVEFTLKLPPGATRIVMHFGGQRASRADSHAGAAHLDALPAPALAGMSVRERAYVVNWDADGDGDDDDDGVKDLDDNCPSAPNPDQADADGDGAGDACDPDDDGDGVLDGDDNCPLTANRDQADLEGDGAGDACDPDDDGDGVPDDLDNCPSTPNAGQENNKDESPPDDSGDACDDDDDNDGLGDEVDNCPLVPNPDQADADTDGRGDACDLNALDRDDDGVEDGADNCLSVPNPDQSDLDRDGEGDACDIDDDGDGAPDDGDNCPLVANPSQSDGDGDGYGDRCDDDDDGDGAPDADDNCPFLSNEGQEDANGDHVGDACDCSAPAKPDGTPCDDGNPCTRNDACDGGVCKGGDPVVCAPSGNVCTSAQCHPRHGECALLPKEGARCPGGTCVAGGCVPDDAGSGGGGAGGDAGAGGGDAGAGGGDAGPGGGDAGPGGGDAGAGGGGQGGEDGSGGEGAAPRPLRGDPRAHGNGCGLAAGTDGAAGSAAAWLAAAALLARWRRRRG</sequence>
<keyword evidence="3" id="KW-0285">Flavoprotein</keyword>
<dbReference type="RefSeq" id="WP_272098039.1">
    <property type="nucleotide sequence ID" value="NZ_JAQNDK010000003.1"/>
</dbReference>
<feature type="compositionally biased region" description="Polar residues" evidence="10">
    <location>
        <begin position="354"/>
        <end position="363"/>
    </location>
</feature>
<keyword evidence="4 11" id="KW-0732">Signal</keyword>
<evidence type="ECO:0000313" key="13">
    <source>
        <dbReference type="Proteomes" id="UP001217485"/>
    </source>
</evidence>
<protein>
    <submittedName>
        <fullName evidence="12">Thrombospondin type 3 repeat-containing protein</fullName>
    </submittedName>
</protein>
<keyword evidence="6" id="KW-0106">Calcium</keyword>
<dbReference type="Proteomes" id="UP001217485">
    <property type="component" value="Unassembled WGS sequence"/>
</dbReference>
<evidence type="ECO:0000256" key="9">
    <source>
        <dbReference type="ARBA" id="ARBA00023284"/>
    </source>
</evidence>
<dbReference type="SUPFAM" id="SSF103647">
    <property type="entry name" value="TSP type-3 repeat"/>
    <property type="match status" value="3"/>
</dbReference>
<feature type="compositionally biased region" description="Acidic residues" evidence="10">
    <location>
        <begin position="480"/>
        <end position="503"/>
    </location>
</feature>
<evidence type="ECO:0000256" key="6">
    <source>
        <dbReference type="ARBA" id="ARBA00022837"/>
    </source>
</evidence>
<proteinExistence type="inferred from homology"/>
<dbReference type="InterPro" id="IPR012999">
    <property type="entry name" value="Pyr_OxRdtase_I_AS"/>
</dbReference>
<name>A0ABT5C3J5_9BACT</name>
<evidence type="ECO:0000256" key="1">
    <source>
        <dbReference type="ARBA" id="ARBA00001974"/>
    </source>
</evidence>
<evidence type="ECO:0000256" key="11">
    <source>
        <dbReference type="SAM" id="SignalP"/>
    </source>
</evidence>
<dbReference type="Pfam" id="PF02412">
    <property type="entry name" value="TSP_3"/>
    <property type="match status" value="7"/>
</dbReference>
<dbReference type="Gene3D" id="4.10.1080.10">
    <property type="entry name" value="TSP type-3 repeat"/>
    <property type="match status" value="2"/>
</dbReference>
<keyword evidence="7" id="KW-0560">Oxidoreductase</keyword>
<feature type="compositionally biased region" description="Acidic residues" evidence="10">
    <location>
        <begin position="291"/>
        <end position="316"/>
    </location>
</feature>
<comment type="cofactor">
    <cofactor evidence="1">
        <name>FAD</name>
        <dbReference type="ChEBI" id="CHEBI:57692"/>
    </cofactor>
</comment>
<dbReference type="PANTHER" id="PTHR10199">
    <property type="entry name" value="THROMBOSPONDIN"/>
    <property type="match status" value="1"/>
</dbReference>
<evidence type="ECO:0000256" key="10">
    <source>
        <dbReference type="SAM" id="MobiDB-lite"/>
    </source>
</evidence>
<keyword evidence="9" id="KW-0676">Redox-active center</keyword>
<evidence type="ECO:0000256" key="3">
    <source>
        <dbReference type="ARBA" id="ARBA00022630"/>
    </source>
</evidence>
<dbReference type="PROSITE" id="PS51234">
    <property type="entry name" value="TSP3"/>
    <property type="match status" value="5"/>
</dbReference>
<dbReference type="InterPro" id="IPR017897">
    <property type="entry name" value="Thrombospondin_3_rpt"/>
</dbReference>
<dbReference type="EMBL" id="JAQNDK010000003">
    <property type="protein sequence ID" value="MDC0680986.1"/>
    <property type="molecule type" value="Genomic_DNA"/>
</dbReference>
<keyword evidence="13" id="KW-1185">Reference proteome</keyword>
<keyword evidence="5" id="KW-0274">FAD</keyword>
<dbReference type="PROSITE" id="PS00076">
    <property type="entry name" value="PYRIDINE_REDOX_1"/>
    <property type="match status" value="1"/>
</dbReference>
<evidence type="ECO:0000256" key="2">
    <source>
        <dbReference type="ARBA" id="ARBA00007532"/>
    </source>
</evidence>